<gene>
    <name evidence="2" type="ORF">SNE40_008124</name>
</gene>
<proteinExistence type="predicted"/>
<accession>A0AAN8K189</accession>
<feature type="signal peptide" evidence="1">
    <location>
        <begin position="1"/>
        <end position="18"/>
    </location>
</feature>
<reference evidence="2 3" key="1">
    <citation type="submission" date="2024-01" db="EMBL/GenBank/DDBJ databases">
        <title>The genome of the rayed Mediterranean limpet Patella caerulea (Linnaeus, 1758).</title>
        <authorList>
            <person name="Anh-Thu Weber A."/>
            <person name="Halstead-Nussloch G."/>
        </authorList>
    </citation>
    <scope>NUCLEOTIDE SEQUENCE [LARGE SCALE GENOMIC DNA]</scope>
    <source>
        <strain evidence="2">AATW-2023a</strain>
        <tissue evidence="2">Whole specimen</tissue>
    </source>
</reference>
<keyword evidence="3" id="KW-1185">Reference proteome</keyword>
<name>A0AAN8K189_PATCE</name>
<evidence type="ECO:0000313" key="2">
    <source>
        <dbReference type="EMBL" id="KAK6186005.1"/>
    </source>
</evidence>
<evidence type="ECO:0000313" key="3">
    <source>
        <dbReference type="Proteomes" id="UP001347796"/>
    </source>
</evidence>
<evidence type="ECO:0000256" key="1">
    <source>
        <dbReference type="SAM" id="SignalP"/>
    </source>
</evidence>
<organism evidence="2 3">
    <name type="scientific">Patella caerulea</name>
    <name type="common">Rayed Mediterranean limpet</name>
    <dbReference type="NCBI Taxonomy" id="87958"/>
    <lineage>
        <taxon>Eukaryota</taxon>
        <taxon>Metazoa</taxon>
        <taxon>Spiralia</taxon>
        <taxon>Lophotrochozoa</taxon>
        <taxon>Mollusca</taxon>
        <taxon>Gastropoda</taxon>
        <taxon>Patellogastropoda</taxon>
        <taxon>Patelloidea</taxon>
        <taxon>Patellidae</taxon>
        <taxon>Patella</taxon>
    </lineage>
</organism>
<dbReference type="Proteomes" id="UP001347796">
    <property type="component" value="Unassembled WGS sequence"/>
</dbReference>
<keyword evidence="1" id="KW-0732">Signal</keyword>
<protein>
    <submittedName>
        <fullName evidence="2">Uncharacterized protein</fullName>
    </submittedName>
</protein>
<sequence>MNKWSIFVLMFLISEVDCYGKGPKRLSVKYVLSDIFEFLKEAEYETYRYLKKCRDMANMCGLICGNLGQNCVIYCI</sequence>
<dbReference type="AlphaFoldDB" id="A0AAN8K189"/>
<comment type="caution">
    <text evidence="2">The sequence shown here is derived from an EMBL/GenBank/DDBJ whole genome shotgun (WGS) entry which is preliminary data.</text>
</comment>
<feature type="chain" id="PRO_5042859426" evidence="1">
    <location>
        <begin position="19"/>
        <end position="76"/>
    </location>
</feature>
<dbReference type="EMBL" id="JAZGQO010000006">
    <property type="protein sequence ID" value="KAK6186005.1"/>
    <property type="molecule type" value="Genomic_DNA"/>
</dbReference>